<dbReference type="InterPro" id="IPR050123">
    <property type="entry name" value="Prok_molybdopt-oxidoreductase"/>
</dbReference>
<dbReference type="GO" id="GO:0042128">
    <property type="term" value="P:nitrate assimilation"/>
    <property type="evidence" value="ECO:0007669"/>
    <property type="project" value="UniProtKB-KW"/>
</dbReference>
<dbReference type="Gene3D" id="2.20.25.90">
    <property type="entry name" value="ADC-like domains"/>
    <property type="match status" value="1"/>
</dbReference>
<evidence type="ECO:0000313" key="18">
    <source>
        <dbReference type="Proteomes" id="UP000000442"/>
    </source>
</evidence>
<evidence type="ECO:0000259" key="16">
    <source>
        <dbReference type="PROSITE" id="PS51669"/>
    </source>
</evidence>
<dbReference type="AlphaFoldDB" id="C0Q9I2"/>
<dbReference type="SUPFAM" id="SSF53706">
    <property type="entry name" value="Formate dehydrogenase/DMSO reductase, domains 1-3"/>
    <property type="match status" value="1"/>
</dbReference>
<dbReference type="EC" id="1.9.6.1" evidence="15"/>
<keyword evidence="18" id="KW-1185">Reference proteome</keyword>
<sequence>MVQPCQPGQIHWIQTMKIDYIKTICPYCGCGCGLILEVADGIIVNTRQDMDHPVSKGHLCMKGWNAHEFVHHPKRLTSPLLKINNQFQKISWDEAITLAMEKFKAAADTHGPDAVAGLSSARCSNEENYLFQKLIRAGFHTNNVDHCARLCHGPTAAAMTRALGSGAMTNSIDDFAGADCIIMFGSNAAETHPIIMGQIYEACAKGATLIVVDPRTTEPAKNAKFHLPVNFGADIPLINGMMRHILDCGLEDRSFVSQRTEGFEAMEQALELWPMERAAQISGISPEKIAQVAECYARAQNASIVFCMGITQHTCGTANVHAVCNLAMLCGQLGRPFTGINPLRGQNNVQGACDMGALPDFLPGYQGVTSPDVRSKFQAAWGTPLPVTPGLTVTEMTAGAGETVRALYIMAENPMMSDPDIHSVKNRLGKLDFLMVQDIFMTETARLADLVLPGACFAEKTGTFTSTERRVQLLRKAVSPPGEAMDDFSILCCLGKELGLDFNYTDPGQVMDEIAGLTPIYGGIGFSRLAPHGLQWPCVSQDDPGTPYLHHQTFSRGRGLFVVPDYTPPMEIPDPDYPFTLVTGRIFCHYHTGTMTRRSPTLSQESSTPFVQIHPQDAQVSGIVQGDGVRVSTRRGSIVLSARLTRDVKPGSLFVPFHFAEAPANALTHEALDPVSKIPEFKACAARLEREDKYDKQGA</sequence>
<gene>
    <name evidence="17" type="primary">fdhA4</name>
    <name evidence="17" type="ordered locus">HRM2_14370</name>
</gene>
<organism evidence="17 18">
    <name type="scientific">Desulforapulum autotrophicum (strain ATCC 43914 / DSM 3382 / VKM B-1955 / HRM2)</name>
    <name type="common">Desulfobacterium autotrophicum</name>
    <dbReference type="NCBI Taxonomy" id="177437"/>
    <lineage>
        <taxon>Bacteria</taxon>
        <taxon>Pseudomonadati</taxon>
        <taxon>Thermodesulfobacteriota</taxon>
        <taxon>Desulfobacteria</taxon>
        <taxon>Desulfobacterales</taxon>
        <taxon>Desulfobacteraceae</taxon>
        <taxon>Desulforapulum</taxon>
    </lineage>
</organism>
<evidence type="ECO:0000313" key="17">
    <source>
        <dbReference type="EMBL" id="ACN14546.1"/>
    </source>
</evidence>
<dbReference type="InterPro" id="IPR006657">
    <property type="entry name" value="MoPterin_dinucl-bd_dom"/>
</dbReference>
<dbReference type="PANTHER" id="PTHR43105:SF14">
    <property type="entry name" value="FORMATE DEHYDROGENASE H"/>
    <property type="match status" value="1"/>
</dbReference>
<dbReference type="Proteomes" id="UP000000442">
    <property type="component" value="Chromosome"/>
</dbReference>
<comment type="catalytic activity">
    <reaction evidence="13">
        <text>2 Fe(II)-[cytochrome] + nitrate + 2 H(+) = 2 Fe(III)-[cytochrome] + nitrite + H2O</text>
        <dbReference type="Rhea" id="RHEA:12909"/>
        <dbReference type="Rhea" id="RHEA-COMP:11777"/>
        <dbReference type="Rhea" id="RHEA-COMP:11778"/>
        <dbReference type="ChEBI" id="CHEBI:15377"/>
        <dbReference type="ChEBI" id="CHEBI:15378"/>
        <dbReference type="ChEBI" id="CHEBI:16301"/>
        <dbReference type="ChEBI" id="CHEBI:17632"/>
        <dbReference type="ChEBI" id="CHEBI:29033"/>
        <dbReference type="ChEBI" id="CHEBI:29034"/>
        <dbReference type="EC" id="1.9.6.1"/>
    </reaction>
</comment>
<evidence type="ECO:0000256" key="1">
    <source>
        <dbReference type="ARBA" id="ARBA00001942"/>
    </source>
</evidence>
<evidence type="ECO:0000256" key="3">
    <source>
        <dbReference type="ARBA" id="ARBA00022485"/>
    </source>
</evidence>
<dbReference type="GO" id="GO:0051539">
    <property type="term" value="F:4 iron, 4 sulfur cluster binding"/>
    <property type="evidence" value="ECO:0007669"/>
    <property type="project" value="UniProtKB-KW"/>
</dbReference>
<keyword evidence="3" id="KW-0004">4Fe-4S</keyword>
<dbReference type="GO" id="GO:0008863">
    <property type="term" value="F:formate dehydrogenase (NAD+) activity"/>
    <property type="evidence" value="ECO:0007669"/>
    <property type="project" value="InterPro"/>
</dbReference>
<keyword evidence="8" id="KW-0813">Transport</keyword>
<dbReference type="InterPro" id="IPR041924">
    <property type="entry name" value="Formate_Dh-H_N"/>
</dbReference>
<dbReference type="Gene3D" id="3.40.228.10">
    <property type="entry name" value="Dimethylsulfoxide Reductase, domain 2"/>
    <property type="match status" value="1"/>
</dbReference>
<dbReference type="EMBL" id="CP001087">
    <property type="protein sequence ID" value="ACN14546.1"/>
    <property type="molecule type" value="Genomic_DNA"/>
</dbReference>
<dbReference type="InterPro" id="IPR041925">
    <property type="entry name" value="CT_Formate-Dh_H"/>
</dbReference>
<evidence type="ECO:0000256" key="8">
    <source>
        <dbReference type="ARBA" id="ARBA00022982"/>
    </source>
</evidence>
<dbReference type="InterPro" id="IPR006655">
    <property type="entry name" value="Mopterin_OxRdtase_prok_CS"/>
</dbReference>
<dbReference type="InterPro" id="IPR006963">
    <property type="entry name" value="Mopterin_OxRdtase_4Fe-4S_dom"/>
</dbReference>
<evidence type="ECO:0000256" key="6">
    <source>
        <dbReference type="ARBA" id="ARBA00022729"/>
    </source>
</evidence>
<dbReference type="PROSITE" id="PS00490">
    <property type="entry name" value="MOLYBDOPTERIN_PROK_2"/>
    <property type="match status" value="1"/>
</dbReference>
<dbReference type="GO" id="GO:0016020">
    <property type="term" value="C:membrane"/>
    <property type="evidence" value="ECO:0007669"/>
    <property type="project" value="TreeGrafter"/>
</dbReference>
<dbReference type="GO" id="GO:0003954">
    <property type="term" value="F:NADH dehydrogenase activity"/>
    <property type="evidence" value="ECO:0007669"/>
    <property type="project" value="TreeGrafter"/>
</dbReference>
<comment type="function">
    <text evidence="14">Catalytic subunit of the periplasmic nitrate reductase complex NapAB. Receives electrons from NapB and catalyzes the reduction of nitrate to nitrite.</text>
</comment>
<dbReference type="GO" id="GO:0043546">
    <property type="term" value="F:molybdopterin cofactor binding"/>
    <property type="evidence" value="ECO:0007669"/>
    <property type="project" value="InterPro"/>
</dbReference>
<dbReference type="Pfam" id="PF00384">
    <property type="entry name" value="Molybdopterin"/>
    <property type="match status" value="1"/>
</dbReference>
<accession>C0Q9I2</accession>
<evidence type="ECO:0000256" key="11">
    <source>
        <dbReference type="ARBA" id="ARBA00023014"/>
    </source>
</evidence>
<evidence type="ECO:0000256" key="2">
    <source>
        <dbReference type="ARBA" id="ARBA00001966"/>
    </source>
</evidence>
<dbReference type="InterPro" id="IPR009010">
    <property type="entry name" value="Asp_de-COase-like_dom_sf"/>
</dbReference>
<keyword evidence="6" id="KW-0732">Signal</keyword>
<keyword evidence="4" id="KW-0500">Molybdenum</keyword>
<keyword evidence="8" id="KW-0249">Electron transport</keyword>
<evidence type="ECO:0000256" key="15">
    <source>
        <dbReference type="ARBA" id="ARBA00067026"/>
    </source>
</evidence>
<dbReference type="CDD" id="cd02753">
    <property type="entry name" value="MopB_Formate-Dh-H"/>
    <property type="match status" value="1"/>
</dbReference>
<keyword evidence="5" id="KW-0479">Metal-binding</keyword>
<evidence type="ECO:0000256" key="7">
    <source>
        <dbReference type="ARBA" id="ARBA00022764"/>
    </source>
</evidence>
<protein>
    <recommendedName>
        <fullName evidence="15">nitrate reductase (cytochrome)</fullName>
        <ecNumber evidence="15">1.9.6.1</ecNumber>
    </recommendedName>
</protein>
<dbReference type="SUPFAM" id="SSF50692">
    <property type="entry name" value="ADC-like"/>
    <property type="match status" value="1"/>
</dbReference>
<comment type="cofactor">
    <cofactor evidence="1">
        <name>Mo-bis(molybdopterin guanine dinucleotide)</name>
        <dbReference type="ChEBI" id="CHEBI:60539"/>
    </cofactor>
</comment>
<name>C0Q9I2_DESAH</name>
<dbReference type="Pfam" id="PF04879">
    <property type="entry name" value="Molybdop_Fe4S4"/>
    <property type="match status" value="1"/>
</dbReference>
<dbReference type="Pfam" id="PF01568">
    <property type="entry name" value="Molydop_binding"/>
    <property type="match status" value="1"/>
</dbReference>
<keyword evidence="7" id="KW-0574">Periplasm</keyword>
<dbReference type="NCBIfam" id="TIGR01591">
    <property type="entry name" value="Fdh-alpha"/>
    <property type="match status" value="1"/>
</dbReference>
<comment type="cofactor">
    <cofactor evidence="2">
        <name>[4Fe-4S] cluster</name>
        <dbReference type="ChEBI" id="CHEBI:49883"/>
    </cofactor>
</comment>
<keyword evidence="12" id="KW-0534">Nitrate assimilation</keyword>
<feature type="domain" description="4Fe-4S Mo/W bis-MGD-type" evidence="16">
    <location>
        <begin position="18"/>
        <end position="74"/>
    </location>
</feature>
<evidence type="ECO:0000256" key="4">
    <source>
        <dbReference type="ARBA" id="ARBA00022505"/>
    </source>
</evidence>
<evidence type="ECO:0000256" key="5">
    <source>
        <dbReference type="ARBA" id="ARBA00022723"/>
    </source>
</evidence>
<keyword evidence="9 17" id="KW-0560">Oxidoreductase</keyword>
<evidence type="ECO:0000256" key="10">
    <source>
        <dbReference type="ARBA" id="ARBA00023004"/>
    </source>
</evidence>
<dbReference type="GO" id="GO:0046872">
    <property type="term" value="F:metal ion binding"/>
    <property type="evidence" value="ECO:0007669"/>
    <property type="project" value="UniProtKB-KW"/>
</dbReference>
<dbReference type="InterPro" id="IPR006656">
    <property type="entry name" value="Mopterin_OxRdtase"/>
</dbReference>
<dbReference type="PROSITE" id="PS51669">
    <property type="entry name" value="4FE4S_MOW_BIS_MGD"/>
    <property type="match status" value="1"/>
</dbReference>
<keyword evidence="10" id="KW-0408">Iron</keyword>
<evidence type="ECO:0000256" key="13">
    <source>
        <dbReference type="ARBA" id="ARBA00052176"/>
    </source>
</evidence>
<dbReference type="HOGENOM" id="CLU_000422_4_0_7"/>
<reference evidence="17 18" key="1">
    <citation type="journal article" date="2009" name="Environ. Microbiol.">
        <title>Genome sequence of Desulfobacterium autotrophicum HRM2, a marine sulfate reducer oxidizing organic carbon completely to carbon dioxide.</title>
        <authorList>
            <person name="Strittmatter A.W."/>
            <person name="Liesegang H."/>
            <person name="Rabus R."/>
            <person name="Decker I."/>
            <person name="Amann J."/>
            <person name="Andres S."/>
            <person name="Henne A."/>
            <person name="Fricke W.F."/>
            <person name="Martinez-Arias R."/>
            <person name="Bartels D."/>
            <person name="Goesmann A."/>
            <person name="Krause L."/>
            <person name="Puehler A."/>
            <person name="Klenk H.P."/>
            <person name="Richter M."/>
            <person name="Schuler M."/>
            <person name="Gloeckner F.O."/>
            <person name="Meyerdierks A."/>
            <person name="Gottschalk G."/>
            <person name="Amann R."/>
        </authorList>
    </citation>
    <scope>NUCLEOTIDE SEQUENCE [LARGE SCALE GENOMIC DNA]</scope>
    <source>
        <strain evidence="18">ATCC 43914 / DSM 3382 / HRM2</strain>
    </source>
</reference>
<dbReference type="GO" id="GO:0015942">
    <property type="term" value="P:formate metabolic process"/>
    <property type="evidence" value="ECO:0007669"/>
    <property type="project" value="InterPro"/>
</dbReference>
<dbReference type="InterPro" id="IPR006478">
    <property type="entry name" value="Formate_DH_asu"/>
</dbReference>
<dbReference type="PANTHER" id="PTHR43105">
    <property type="entry name" value="RESPIRATORY NITRATE REDUCTASE"/>
    <property type="match status" value="1"/>
</dbReference>
<dbReference type="STRING" id="177437.HRM2_14370"/>
<evidence type="ECO:0000256" key="14">
    <source>
        <dbReference type="ARBA" id="ARBA00055000"/>
    </source>
</evidence>
<evidence type="ECO:0000256" key="9">
    <source>
        <dbReference type="ARBA" id="ARBA00023002"/>
    </source>
</evidence>
<keyword evidence="11" id="KW-0411">Iron-sulfur</keyword>
<dbReference type="FunFam" id="2.40.40.20:FF:000005">
    <property type="entry name" value="Periplasmic nitrate reductase"/>
    <property type="match status" value="1"/>
</dbReference>
<evidence type="ECO:0000256" key="12">
    <source>
        <dbReference type="ARBA" id="ARBA00023063"/>
    </source>
</evidence>
<dbReference type="GO" id="GO:0022904">
    <property type="term" value="P:respiratory electron transport chain"/>
    <property type="evidence" value="ECO:0007669"/>
    <property type="project" value="TreeGrafter"/>
</dbReference>
<dbReference type="Gene3D" id="2.40.40.20">
    <property type="match status" value="1"/>
</dbReference>
<dbReference type="SMART" id="SM00926">
    <property type="entry name" value="Molybdop_Fe4S4"/>
    <property type="match status" value="1"/>
</dbReference>
<proteinExistence type="predicted"/>
<dbReference type="CDD" id="cd02790">
    <property type="entry name" value="MopB_CT_Formate-Dh_H"/>
    <property type="match status" value="1"/>
</dbReference>
<dbReference type="Gene3D" id="3.40.50.740">
    <property type="match status" value="1"/>
</dbReference>
<dbReference type="eggNOG" id="COG3383">
    <property type="taxonomic scope" value="Bacteria"/>
</dbReference>
<dbReference type="KEGG" id="dat:HRM2_14370"/>
<dbReference type="GO" id="GO:0050140">
    <property type="term" value="F:nitrate reductase (cytochrome) activity"/>
    <property type="evidence" value="ECO:0007669"/>
    <property type="project" value="UniProtKB-EC"/>
</dbReference>